<dbReference type="AlphaFoldDB" id="A0A4U1JKL5"/>
<evidence type="ECO:0000256" key="2">
    <source>
        <dbReference type="SAM" id="SignalP"/>
    </source>
</evidence>
<evidence type="ECO:0008006" key="5">
    <source>
        <dbReference type="Google" id="ProtNLM"/>
    </source>
</evidence>
<dbReference type="EMBL" id="SSMQ01000003">
    <property type="protein sequence ID" value="TKD12397.1"/>
    <property type="molecule type" value="Genomic_DNA"/>
</dbReference>
<feature type="chain" id="PRO_5020488081" description="HEAT repeat domain-containing protein" evidence="2">
    <location>
        <begin position="25"/>
        <end position="455"/>
    </location>
</feature>
<keyword evidence="2" id="KW-0732">Signal</keyword>
<evidence type="ECO:0000313" key="3">
    <source>
        <dbReference type="EMBL" id="TKD12397.1"/>
    </source>
</evidence>
<accession>A0A4U1JKL5</accession>
<evidence type="ECO:0000313" key="4">
    <source>
        <dbReference type="Proteomes" id="UP000309215"/>
    </source>
</evidence>
<dbReference type="Proteomes" id="UP000309215">
    <property type="component" value="Unassembled WGS sequence"/>
</dbReference>
<evidence type="ECO:0000256" key="1">
    <source>
        <dbReference type="SAM" id="MobiDB-lite"/>
    </source>
</evidence>
<sequence length="455" mass="48082">MPRSARLASAPAALCLLFVVGCGAPTLPRGGKAAARGPAIAAPDPPASEPTNPGGETSLVLLEPHQGDTPFSAFRLVNKNPDPIRGARHWPGLFGTIERLGLDDVYRAFPPPQGYCLTVSAQPELAPSAATIVSELPLLGGERILPPGRYRFVVPHLRDTHPDKLFAATVAFEVRGLDPTESEELVRLLDRDDVRACPLVASYLLDTIERAAAPEALPRLESVHAETLDERARLYAVLAHFPEHVPRLARIAAGASPGSLAAAVVLLEEGARGAALAAALARIASSLATPDEPPIRAVNALAREADEWPPEIAPRLVARLLAARSPELRLSLATALSAAGKDVLGTEARPAVKAMRAAARASADARIREALLDMAGALAEALGDEPPRDRPGLGLNAMPELGGAADDPCHVLFESLRPHPLLRHTPAAWPHGEREPLRTTFGASGVELYRPAKDE</sequence>
<dbReference type="PROSITE" id="PS51257">
    <property type="entry name" value="PROKAR_LIPOPROTEIN"/>
    <property type="match status" value="1"/>
</dbReference>
<dbReference type="RefSeq" id="WP_136927697.1">
    <property type="nucleotide sequence ID" value="NZ_SSMQ01000003.1"/>
</dbReference>
<keyword evidence="4" id="KW-1185">Reference proteome</keyword>
<gene>
    <name evidence="3" type="ORF">E8A74_04675</name>
</gene>
<comment type="caution">
    <text evidence="3">The sequence shown here is derived from an EMBL/GenBank/DDBJ whole genome shotgun (WGS) entry which is preliminary data.</text>
</comment>
<reference evidence="3 4" key="1">
    <citation type="submission" date="2019-04" db="EMBL/GenBank/DDBJ databases">
        <authorList>
            <person name="Li Y."/>
            <person name="Wang J."/>
        </authorList>
    </citation>
    <scope>NUCLEOTIDE SEQUENCE [LARGE SCALE GENOMIC DNA]</scope>
    <source>
        <strain evidence="3 4">DSM 14668</strain>
    </source>
</reference>
<feature type="signal peptide" evidence="2">
    <location>
        <begin position="1"/>
        <end position="24"/>
    </location>
</feature>
<name>A0A4U1JKL5_9BACT</name>
<organism evidence="3 4">
    <name type="scientific">Polyangium fumosum</name>
    <dbReference type="NCBI Taxonomy" id="889272"/>
    <lineage>
        <taxon>Bacteria</taxon>
        <taxon>Pseudomonadati</taxon>
        <taxon>Myxococcota</taxon>
        <taxon>Polyangia</taxon>
        <taxon>Polyangiales</taxon>
        <taxon>Polyangiaceae</taxon>
        <taxon>Polyangium</taxon>
    </lineage>
</organism>
<proteinExistence type="predicted"/>
<feature type="region of interest" description="Disordered" evidence="1">
    <location>
        <begin position="32"/>
        <end position="58"/>
    </location>
</feature>
<protein>
    <recommendedName>
        <fullName evidence="5">HEAT repeat domain-containing protein</fullName>
    </recommendedName>
</protein>
<feature type="compositionally biased region" description="Low complexity" evidence="1">
    <location>
        <begin position="32"/>
        <end position="42"/>
    </location>
</feature>